<name>A0A8J6B5P1_ELECQ</name>
<organism evidence="2 3">
    <name type="scientific">Eleutherodactylus coqui</name>
    <name type="common">Puerto Rican coqui</name>
    <dbReference type="NCBI Taxonomy" id="57060"/>
    <lineage>
        <taxon>Eukaryota</taxon>
        <taxon>Metazoa</taxon>
        <taxon>Chordata</taxon>
        <taxon>Craniata</taxon>
        <taxon>Vertebrata</taxon>
        <taxon>Euteleostomi</taxon>
        <taxon>Amphibia</taxon>
        <taxon>Batrachia</taxon>
        <taxon>Anura</taxon>
        <taxon>Neobatrachia</taxon>
        <taxon>Hyloidea</taxon>
        <taxon>Eleutherodactylidae</taxon>
        <taxon>Eleutherodactylinae</taxon>
        <taxon>Eleutherodactylus</taxon>
        <taxon>Eleutherodactylus</taxon>
    </lineage>
</organism>
<evidence type="ECO:0000313" key="2">
    <source>
        <dbReference type="EMBL" id="KAG9464552.1"/>
    </source>
</evidence>
<gene>
    <name evidence="2" type="ORF">GDO78_019761</name>
</gene>
<feature type="region of interest" description="Disordered" evidence="1">
    <location>
        <begin position="1"/>
        <end position="32"/>
    </location>
</feature>
<evidence type="ECO:0000256" key="1">
    <source>
        <dbReference type="SAM" id="MobiDB-lite"/>
    </source>
</evidence>
<accession>A0A8J6B5P1</accession>
<proteinExistence type="predicted"/>
<sequence length="87" mass="9984">MKPLFGMSFTSQDPEWTSRGHKSFHPRPSSPDTDHWRLSNIEVILLYFPSHDILVLLLQMIPVRFSLHAPVLQGPMVAHHDKGTEIL</sequence>
<protein>
    <submittedName>
        <fullName evidence="2">Uncharacterized protein</fullName>
    </submittedName>
</protein>
<dbReference type="AlphaFoldDB" id="A0A8J6B5P1"/>
<keyword evidence="3" id="KW-1185">Reference proteome</keyword>
<comment type="caution">
    <text evidence="2">The sequence shown here is derived from an EMBL/GenBank/DDBJ whole genome shotgun (WGS) entry which is preliminary data.</text>
</comment>
<reference evidence="2" key="1">
    <citation type="thesis" date="2020" institute="ProQuest LLC" country="789 East Eisenhower Parkway, Ann Arbor, MI, USA">
        <title>Comparative Genomics and Chromosome Evolution.</title>
        <authorList>
            <person name="Mudd A.B."/>
        </authorList>
    </citation>
    <scope>NUCLEOTIDE SEQUENCE</scope>
    <source>
        <strain evidence="2">HN-11 Male</strain>
        <tissue evidence="2">Kidney and liver</tissue>
    </source>
</reference>
<evidence type="ECO:0000313" key="3">
    <source>
        <dbReference type="Proteomes" id="UP000770717"/>
    </source>
</evidence>
<dbReference type="Proteomes" id="UP000770717">
    <property type="component" value="Unassembled WGS sequence"/>
</dbReference>
<dbReference type="EMBL" id="WNTK01004257">
    <property type="protein sequence ID" value="KAG9464552.1"/>
    <property type="molecule type" value="Genomic_DNA"/>
</dbReference>